<dbReference type="FunFam" id="1.20.1070.10:FF:000055">
    <property type="entry name" value="Taste receptor type 2"/>
    <property type="match status" value="1"/>
</dbReference>
<evidence type="ECO:0000256" key="1">
    <source>
        <dbReference type="ARBA" id="ARBA00004141"/>
    </source>
</evidence>
<comment type="similarity">
    <text evidence="2 11">Belongs to the G-protein coupled receptor T2R family.</text>
</comment>
<dbReference type="PROSITE" id="PS50262">
    <property type="entry name" value="G_PROTEIN_RECEP_F1_2"/>
    <property type="match status" value="1"/>
</dbReference>
<evidence type="ECO:0000256" key="6">
    <source>
        <dbReference type="ARBA" id="ARBA00022989"/>
    </source>
</evidence>
<dbReference type="SUPFAM" id="SSF81321">
    <property type="entry name" value="Family A G protein-coupled receptor-like"/>
    <property type="match status" value="1"/>
</dbReference>
<feature type="transmembrane region" description="Helical" evidence="13">
    <location>
        <begin position="84"/>
        <end position="109"/>
    </location>
</feature>
<keyword evidence="6 13" id="KW-1133">Transmembrane helix</keyword>
<dbReference type="Proteomes" id="UP000824782">
    <property type="component" value="Unassembled WGS sequence"/>
</dbReference>
<dbReference type="GO" id="GO:0016020">
    <property type="term" value="C:membrane"/>
    <property type="evidence" value="ECO:0007669"/>
    <property type="project" value="UniProtKB-SubCell"/>
</dbReference>
<feature type="transmembrane region" description="Helical" evidence="13">
    <location>
        <begin position="129"/>
        <end position="150"/>
    </location>
</feature>
<comment type="subcellular location">
    <subcellularLocation>
        <location evidence="1 12">Membrane</location>
        <topology evidence="1 12">Multi-pass membrane protein</topology>
    </subcellularLocation>
</comment>
<gene>
    <name evidence="15" type="ORF">GDO81_001908</name>
</gene>
<evidence type="ECO:0000313" key="15">
    <source>
        <dbReference type="EMBL" id="KAG8596451.1"/>
    </source>
</evidence>
<sequence length="322" mass="35631">MLPTFILASMTILGVSTIVGVFTNSLIIVVNVIDKLKGKPLSPSDLILITMGASNVLFQLIMLANDFLSFLDSELYFSDEIYALFTVILNLPIYSSFWFTVCLSFNYCLQIVIFTNPFLIRIKFAVSRLIPQLLLASVFIAMATGVPAAWNLYRDPENVNISINQSVEISVPKQNIAYLLPCNVMSCSLPLILVAIANGMIIKSLVNHNSDRNTNGDTSPRAQGRVRAARTISCLLILYICFYVSEILMFVDAFSPSSPGFCICLIVIYSYSPAQSIVLIFGSPKLKQFSSDLIRGVHGFKGPKQRTSSVMFIGLIQKKNIH</sequence>
<dbReference type="Pfam" id="PF05296">
    <property type="entry name" value="TAS2R"/>
    <property type="match status" value="1"/>
</dbReference>
<feature type="transmembrane region" description="Helical" evidence="13">
    <location>
        <begin position="176"/>
        <end position="202"/>
    </location>
</feature>
<dbReference type="AlphaFoldDB" id="A0AAV7DIA8"/>
<evidence type="ECO:0000259" key="14">
    <source>
        <dbReference type="PROSITE" id="PS50262"/>
    </source>
</evidence>
<name>A0AAV7DIA8_ENGPU</name>
<organism evidence="15 16">
    <name type="scientific">Engystomops pustulosus</name>
    <name type="common">Tungara frog</name>
    <name type="synonym">Physalaemus pustulosus</name>
    <dbReference type="NCBI Taxonomy" id="76066"/>
    <lineage>
        <taxon>Eukaryota</taxon>
        <taxon>Metazoa</taxon>
        <taxon>Chordata</taxon>
        <taxon>Craniata</taxon>
        <taxon>Vertebrata</taxon>
        <taxon>Euteleostomi</taxon>
        <taxon>Amphibia</taxon>
        <taxon>Batrachia</taxon>
        <taxon>Anura</taxon>
        <taxon>Neobatrachia</taxon>
        <taxon>Hyloidea</taxon>
        <taxon>Leptodactylidae</taxon>
        <taxon>Leiuperinae</taxon>
        <taxon>Engystomops</taxon>
    </lineage>
</organism>
<evidence type="ECO:0000313" key="16">
    <source>
        <dbReference type="Proteomes" id="UP000824782"/>
    </source>
</evidence>
<evidence type="ECO:0000256" key="7">
    <source>
        <dbReference type="ARBA" id="ARBA00023040"/>
    </source>
</evidence>
<keyword evidence="5 12" id="KW-0812">Transmembrane</keyword>
<evidence type="ECO:0000256" key="5">
    <source>
        <dbReference type="ARBA" id="ARBA00022692"/>
    </source>
</evidence>
<dbReference type="GO" id="GO:0004930">
    <property type="term" value="F:G protein-coupled receptor activity"/>
    <property type="evidence" value="ECO:0007669"/>
    <property type="project" value="UniProtKB-KW"/>
</dbReference>
<keyword evidence="9 12" id="KW-0675">Receptor</keyword>
<evidence type="ECO:0000256" key="4">
    <source>
        <dbReference type="ARBA" id="ARBA00022606"/>
    </source>
</evidence>
<protein>
    <recommendedName>
        <fullName evidence="12">Taste receptor type 2</fullName>
    </recommendedName>
</protein>
<keyword evidence="7 12" id="KW-0297">G-protein coupled receptor</keyword>
<feature type="domain" description="G-protein coupled receptors family 1 profile" evidence="14">
    <location>
        <begin position="23"/>
        <end position="251"/>
    </location>
</feature>
<reference evidence="15" key="1">
    <citation type="thesis" date="2020" institute="ProQuest LLC" country="789 East Eisenhower Parkway, Ann Arbor, MI, USA">
        <title>Comparative Genomics and Chromosome Evolution.</title>
        <authorList>
            <person name="Mudd A.B."/>
        </authorList>
    </citation>
    <scope>NUCLEOTIDE SEQUENCE</scope>
    <source>
        <strain evidence="15">237g6f4</strain>
        <tissue evidence="15">Blood</tissue>
    </source>
</reference>
<proteinExistence type="inferred from homology"/>
<evidence type="ECO:0000256" key="13">
    <source>
        <dbReference type="SAM" id="Phobius"/>
    </source>
</evidence>
<evidence type="ECO:0000256" key="11">
    <source>
        <dbReference type="RuleBase" id="RU004423"/>
    </source>
</evidence>
<comment type="caution">
    <text evidence="15">The sequence shown here is derived from an EMBL/GenBank/DDBJ whole genome shotgun (WGS) entry which is preliminary data.</text>
</comment>
<evidence type="ECO:0000256" key="9">
    <source>
        <dbReference type="ARBA" id="ARBA00023170"/>
    </source>
</evidence>
<dbReference type="GO" id="GO:0033038">
    <property type="term" value="F:bitter taste receptor activity"/>
    <property type="evidence" value="ECO:0007669"/>
    <property type="project" value="InterPro"/>
</dbReference>
<evidence type="ECO:0000256" key="3">
    <source>
        <dbReference type="ARBA" id="ARBA00022480"/>
    </source>
</evidence>
<feature type="transmembrane region" description="Helical" evidence="13">
    <location>
        <begin position="6"/>
        <end position="33"/>
    </location>
</feature>
<keyword evidence="8 12" id="KW-0472">Membrane</keyword>
<keyword evidence="10 12" id="KW-0807">Transducer</keyword>
<feature type="transmembrane region" description="Helical" evidence="13">
    <location>
        <begin position="231"/>
        <end position="251"/>
    </location>
</feature>
<keyword evidence="4 12" id="KW-0716">Sensory transduction</keyword>
<keyword evidence="16" id="KW-1185">Reference proteome</keyword>
<dbReference type="InterPro" id="IPR007960">
    <property type="entry name" value="TAS2R"/>
</dbReference>
<dbReference type="PANTHER" id="PTHR11394:SF146">
    <property type="entry name" value="TASTE RECEPTOR TYPE 2"/>
    <property type="match status" value="1"/>
</dbReference>
<evidence type="ECO:0000256" key="10">
    <source>
        <dbReference type="ARBA" id="ARBA00023224"/>
    </source>
</evidence>
<dbReference type="EMBL" id="WNYA01000001">
    <property type="protein sequence ID" value="KAG8596451.1"/>
    <property type="molecule type" value="Genomic_DNA"/>
</dbReference>
<dbReference type="Gene3D" id="1.20.1070.10">
    <property type="entry name" value="Rhodopsin 7-helix transmembrane proteins"/>
    <property type="match status" value="1"/>
</dbReference>
<accession>A0AAV7DIA8</accession>
<evidence type="ECO:0000256" key="2">
    <source>
        <dbReference type="ARBA" id="ARBA00007376"/>
    </source>
</evidence>
<dbReference type="PANTHER" id="PTHR11394">
    <property type="entry name" value="TASTE RECEPTOR TYPE 2"/>
    <property type="match status" value="1"/>
</dbReference>
<evidence type="ECO:0000256" key="8">
    <source>
        <dbReference type="ARBA" id="ARBA00023136"/>
    </source>
</evidence>
<feature type="transmembrane region" description="Helical" evidence="13">
    <location>
        <begin position="45"/>
        <end position="64"/>
    </location>
</feature>
<dbReference type="InterPro" id="IPR017452">
    <property type="entry name" value="GPCR_Rhodpsn_7TM"/>
</dbReference>
<keyword evidence="3 12" id="KW-0919">Taste</keyword>
<feature type="transmembrane region" description="Helical" evidence="13">
    <location>
        <begin position="257"/>
        <end position="281"/>
    </location>
</feature>
<evidence type="ECO:0000256" key="12">
    <source>
        <dbReference type="RuleBase" id="RU004424"/>
    </source>
</evidence>